<dbReference type="PATRIC" id="fig|1208323.3.peg.1134"/>
<sequence length="44" mass="4940">MAVIDNLSDKPYATCLSRSNTFDTSVEKVNEPGRNVYVAVQMQF</sequence>
<evidence type="ECO:0000256" key="3">
    <source>
        <dbReference type="ARBA" id="ARBA00023237"/>
    </source>
</evidence>
<comment type="subcellular location">
    <subcellularLocation>
        <location evidence="1">Cell outer membrane</location>
    </subcellularLocation>
</comment>
<proteinExistence type="predicted"/>
<name>K2JEG0_9RHOB</name>
<evidence type="ECO:0000256" key="1">
    <source>
        <dbReference type="ARBA" id="ARBA00004442"/>
    </source>
</evidence>
<keyword evidence="2" id="KW-0472">Membrane</keyword>
<dbReference type="InterPro" id="IPR036942">
    <property type="entry name" value="Beta-barrel_TonB_sf"/>
</dbReference>
<keyword evidence="5" id="KW-1185">Reference proteome</keyword>
<gene>
    <name evidence="4" type="ORF">B30_05502</name>
</gene>
<protein>
    <recommendedName>
        <fullName evidence="6">TonB-dependent receptor</fullName>
    </recommendedName>
</protein>
<evidence type="ECO:0000313" key="5">
    <source>
        <dbReference type="Proteomes" id="UP000006762"/>
    </source>
</evidence>
<accession>K2JEG0</accession>
<dbReference type="STRING" id="1208323.B30_05502"/>
<evidence type="ECO:0008006" key="6">
    <source>
        <dbReference type="Google" id="ProtNLM"/>
    </source>
</evidence>
<dbReference type="Gene3D" id="2.40.170.20">
    <property type="entry name" value="TonB-dependent receptor, beta-barrel domain"/>
    <property type="match status" value="1"/>
</dbReference>
<evidence type="ECO:0000313" key="4">
    <source>
        <dbReference type="EMBL" id="EKE73493.1"/>
    </source>
</evidence>
<dbReference type="InterPro" id="IPR010917">
    <property type="entry name" value="TonB_rcpt_CS"/>
</dbReference>
<dbReference type="GO" id="GO:0009279">
    <property type="term" value="C:cell outer membrane"/>
    <property type="evidence" value="ECO:0007669"/>
    <property type="project" value="UniProtKB-SubCell"/>
</dbReference>
<evidence type="ECO:0000256" key="2">
    <source>
        <dbReference type="ARBA" id="ARBA00023136"/>
    </source>
</evidence>
<keyword evidence="3" id="KW-0998">Cell outer membrane</keyword>
<reference evidence="4 5" key="1">
    <citation type="submission" date="2012-09" db="EMBL/GenBank/DDBJ databases">
        <title>Celeribacter baekdonensis B30 Genome Sequencing.</title>
        <authorList>
            <person name="Wang W."/>
        </authorList>
    </citation>
    <scope>NUCLEOTIDE SEQUENCE [LARGE SCALE GENOMIC DNA]</scope>
    <source>
        <strain evidence="4 5">B30</strain>
    </source>
</reference>
<comment type="caution">
    <text evidence="4">The sequence shown here is derived from an EMBL/GenBank/DDBJ whole genome shotgun (WGS) entry which is preliminary data.</text>
</comment>
<dbReference type="PROSITE" id="PS01156">
    <property type="entry name" value="TONB_DEPENDENT_REC_2"/>
    <property type="match status" value="1"/>
</dbReference>
<dbReference type="EMBL" id="AMRK01000002">
    <property type="protein sequence ID" value="EKE73493.1"/>
    <property type="molecule type" value="Genomic_DNA"/>
</dbReference>
<organism evidence="4 5">
    <name type="scientific">Celeribacter baekdonensis B30</name>
    <dbReference type="NCBI Taxonomy" id="1208323"/>
    <lineage>
        <taxon>Bacteria</taxon>
        <taxon>Pseudomonadati</taxon>
        <taxon>Pseudomonadota</taxon>
        <taxon>Alphaproteobacteria</taxon>
        <taxon>Rhodobacterales</taxon>
        <taxon>Roseobacteraceae</taxon>
        <taxon>Celeribacter</taxon>
    </lineage>
</organism>
<dbReference type="Proteomes" id="UP000006762">
    <property type="component" value="Unassembled WGS sequence"/>
</dbReference>
<dbReference type="AlphaFoldDB" id="K2JEG0"/>